<evidence type="ECO:0000256" key="6">
    <source>
        <dbReference type="SAM" id="MobiDB-lite"/>
    </source>
</evidence>
<dbReference type="GO" id="GO:0061630">
    <property type="term" value="F:ubiquitin protein ligase activity"/>
    <property type="evidence" value="ECO:0007669"/>
    <property type="project" value="UniProtKB-EC"/>
</dbReference>
<dbReference type="Gene3D" id="3.90.1750.10">
    <property type="entry name" value="Hect, E3 ligase catalytic domains"/>
    <property type="match status" value="1"/>
</dbReference>
<feature type="region of interest" description="Disordered" evidence="6">
    <location>
        <begin position="94"/>
        <end position="125"/>
    </location>
</feature>
<feature type="region of interest" description="Disordered" evidence="6">
    <location>
        <begin position="356"/>
        <end position="387"/>
    </location>
</feature>
<gene>
    <name evidence="8" type="ORF">E4U13_002840</name>
</gene>
<dbReference type="PANTHER" id="PTHR45700">
    <property type="entry name" value="UBIQUITIN-PROTEIN LIGASE E3C"/>
    <property type="match status" value="1"/>
</dbReference>
<keyword evidence="4 5" id="KW-0833">Ubl conjugation pathway</keyword>
<keyword evidence="3" id="KW-0808">Transferase</keyword>
<organism evidence="8 9">
    <name type="scientific">Claviceps humidiphila</name>
    <dbReference type="NCBI Taxonomy" id="1294629"/>
    <lineage>
        <taxon>Eukaryota</taxon>
        <taxon>Fungi</taxon>
        <taxon>Dikarya</taxon>
        <taxon>Ascomycota</taxon>
        <taxon>Pezizomycotina</taxon>
        <taxon>Sordariomycetes</taxon>
        <taxon>Hypocreomycetidae</taxon>
        <taxon>Hypocreales</taxon>
        <taxon>Clavicipitaceae</taxon>
        <taxon>Claviceps</taxon>
    </lineage>
</organism>
<evidence type="ECO:0000256" key="5">
    <source>
        <dbReference type="PROSITE-ProRule" id="PRU00104"/>
    </source>
</evidence>
<dbReference type="FunFam" id="3.30.2160.10:FF:000004">
    <property type="entry name" value="probable E3 ubiquitin-protein ligase HERC4 isoform X1"/>
    <property type="match status" value="1"/>
</dbReference>
<dbReference type="EMBL" id="SRQM01000229">
    <property type="protein sequence ID" value="KAG6115320.1"/>
    <property type="molecule type" value="Genomic_DNA"/>
</dbReference>
<dbReference type="PANTHER" id="PTHR45700:SF8">
    <property type="entry name" value="HECT-TYPE E3 UBIQUITIN TRANSFERASE"/>
    <property type="match status" value="1"/>
</dbReference>
<evidence type="ECO:0000256" key="3">
    <source>
        <dbReference type="ARBA" id="ARBA00022679"/>
    </source>
</evidence>
<feature type="active site" description="Glycyl thioester intermediate" evidence="5">
    <location>
        <position position="1158"/>
    </location>
</feature>
<dbReference type="PROSITE" id="PS50237">
    <property type="entry name" value="HECT"/>
    <property type="match status" value="1"/>
</dbReference>
<dbReference type="AlphaFoldDB" id="A0A9P7Q1D2"/>
<comment type="caution">
    <text evidence="8">The sequence shown here is derived from an EMBL/GenBank/DDBJ whole genome shotgun (WGS) entry which is preliminary data.</text>
</comment>
<feature type="region of interest" description="Disordered" evidence="6">
    <location>
        <begin position="417"/>
        <end position="445"/>
    </location>
</feature>
<dbReference type="InterPro" id="IPR044611">
    <property type="entry name" value="E3A/B/C-like"/>
</dbReference>
<feature type="compositionally biased region" description="Basic and acidic residues" evidence="6">
    <location>
        <begin position="12"/>
        <end position="25"/>
    </location>
</feature>
<dbReference type="CDD" id="cd00078">
    <property type="entry name" value="HECTc"/>
    <property type="match status" value="1"/>
</dbReference>
<evidence type="ECO:0000256" key="2">
    <source>
        <dbReference type="ARBA" id="ARBA00012485"/>
    </source>
</evidence>
<evidence type="ECO:0000259" key="7">
    <source>
        <dbReference type="PROSITE" id="PS50237"/>
    </source>
</evidence>
<dbReference type="InterPro" id="IPR000569">
    <property type="entry name" value="HECT_dom"/>
</dbReference>
<evidence type="ECO:0000313" key="8">
    <source>
        <dbReference type="EMBL" id="KAG6115320.1"/>
    </source>
</evidence>
<dbReference type="EC" id="2.3.2.26" evidence="2"/>
<dbReference type="Gene3D" id="3.30.2160.10">
    <property type="entry name" value="Hect, E3 ligase catalytic domain"/>
    <property type="match status" value="1"/>
</dbReference>
<feature type="region of interest" description="Disordered" evidence="6">
    <location>
        <begin position="1"/>
        <end position="68"/>
    </location>
</feature>
<dbReference type="Gene3D" id="3.30.2410.10">
    <property type="entry name" value="Hect, E3 ligase catalytic domain"/>
    <property type="match status" value="1"/>
</dbReference>
<dbReference type="InterPro" id="IPR035983">
    <property type="entry name" value="Hect_E3_ubiquitin_ligase"/>
</dbReference>
<protein>
    <recommendedName>
        <fullName evidence="2">HECT-type E3 ubiquitin transferase</fullName>
        <ecNumber evidence="2">2.3.2.26</ecNumber>
    </recommendedName>
</protein>
<dbReference type="Pfam" id="PF00632">
    <property type="entry name" value="HECT"/>
    <property type="match status" value="1"/>
</dbReference>
<sequence>MASSSSRSRSRPLRDDLVTRLHNDSLETPTTLSGTIDVPNSRAPEESSSSESESRSGRKPAKPLRRHARSISNPFPFFLTGSFYKKAAAATAQVDAKDPKSGHPDAGTMPGPSVANPKHKRHPTGSKDFATGNCMTCGSLMRWPKDIKVFKCTICATINDLAISAGSSSTWGLRERRREGASQASPEGLTCQAISPQHFKGVARRCIHSYISSKVIPSKQGAVGSATTTPNNKASNRFLRPPAYEASYSKVNEHSLDGTKDGEYTSKYVFAHQPTLKPDASRPNPAMRSYSSSYPERPPPPVPSMDARTGTRVPSDAPLNPMHEPKRIFKPLEEYIAKVFSSLETVNASFMLHQSAAHGVSSTEKVRRKPIPSRGRSSSRTNAKEEAQIDSAMDEIDARMLLLGDVAENGLWWTGGQSQLKPKKPGLSPANTRAQSPPKKISMTRSPNIDWDELESWYDVAVNPAACWLSVYEEISKDSNAKPQSQQDLQRLEHELLDGQSHARRVLMKAVESLLKRPGRPFTSHSDVRFLLIMAENPMLHSSATLFEGVLQPDVAAAPVPTTPIPLPHPLKQQQVLPSSGLLSGQHSGIVKRIIGLLSNTPAECHNQFIAWSAKFGSQRFTRAKDLVSGFLSYRLLRQVDKKQHPTEVDITAGLIPELRTNGAGFYLHDEIRSGGAPGKKEAEQKIAYTEDWQIKAASRVLALLFAANNSFGPSHGSAARLGDNVAVGSTRQYGPSGGQLLPTSDFYNSMIDYADLVSDFESWESKRSKFSFCQYPFLMSIWAKTHILEHDARRQMQMKARDAFLNSIMTKRTIQQYLSLTVRRECLVEDSLAAVSEVIGSGTEDIKKGLRITFKGEEGIDGGGLRKEWFLLLVREVFNPDHGMFLYDEDSRYCYFNPSTFETSDQFFLVGVVMGLAIYNSTILDVALPPFAFRKLLAAAPAHGLGISSRPRPWMQYTLDDLAEYRPRLAHGLRQLLDYEGDVETTFCLDFVIDQDKFGTTIQIPLCPGGERKAVTNSNRREYVELYIKYLLDTAVTRQFEPFKRGFYTVCGGNAFSLFRPEEIELLIRGSDEALDIAALRAVALYENWGHAQPDDNIDVVVWFWESFQDATPKDQRKLLSFITGSDRIPAAGAAMLPIKISCLGEDCGRYPIARTCFNMLSLWEYGTREKLEGMLWRAVHESEGFGLK</sequence>
<evidence type="ECO:0000256" key="4">
    <source>
        <dbReference type="ARBA" id="ARBA00022786"/>
    </source>
</evidence>
<dbReference type="GO" id="GO:0000209">
    <property type="term" value="P:protein polyubiquitination"/>
    <property type="evidence" value="ECO:0007669"/>
    <property type="project" value="InterPro"/>
</dbReference>
<accession>A0A9P7Q1D2</accession>
<reference evidence="8 9" key="1">
    <citation type="journal article" date="2020" name="bioRxiv">
        <title>Whole genome comparisons of ergot fungi reveals the divergence and evolution of species within the genus Claviceps are the result of varying mechanisms driving genome evolution and host range expansion.</title>
        <authorList>
            <person name="Wyka S.A."/>
            <person name="Mondo S.J."/>
            <person name="Liu M."/>
            <person name="Dettman J."/>
            <person name="Nalam V."/>
            <person name="Broders K.D."/>
        </authorList>
    </citation>
    <scope>NUCLEOTIDE SEQUENCE [LARGE SCALE GENOMIC DNA]</scope>
    <source>
        <strain evidence="8 9">LM576</strain>
    </source>
</reference>
<evidence type="ECO:0000256" key="1">
    <source>
        <dbReference type="ARBA" id="ARBA00000885"/>
    </source>
</evidence>
<feature type="compositionally biased region" description="Basic residues" evidence="6">
    <location>
        <begin position="57"/>
        <end position="68"/>
    </location>
</feature>
<evidence type="ECO:0000313" key="9">
    <source>
        <dbReference type="Proteomes" id="UP000732380"/>
    </source>
</evidence>
<comment type="catalytic activity">
    <reaction evidence="1">
        <text>S-ubiquitinyl-[E2 ubiquitin-conjugating enzyme]-L-cysteine + [acceptor protein]-L-lysine = [E2 ubiquitin-conjugating enzyme]-L-cysteine + N(6)-ubiquitinyl-[acceptor protein]-L-lysine.</text>
        <dbReference type="EC" id="2.3.2.26"/>
    </reaction>
</comment>
<name>A0A9P7Q1D2_9HYPO</name>
<dbReference type="Proteomes" id="UP000732380">
    <property type="component" value="Unassembled WGS sequence"/>
</dbReference>
<feature type="domain" description="HECT" evidence="7">
    <location>
        <begin position="843"/>
        <end position="1190"/>
    </location>
</feature>
<keyword evidence="9" id="KW-1185">Reference proteome</keyword>
<dbReference type="SUPFAM" id="SSF56204">
    <property type="entry name" value="Hect, E3 ligase catalytic domain"/>
    <property type="match status" value="1"/>
</dbReference>
<dbReference type="SMART" id="SM00119">
    <property type="entry name" value="HECTc"/>
    <property type="match status" value="1"/>
</dbReference>
<feature type="region of interest" description="Disordered" evidence="6">
    <location>
        <begin position="275"/>
        <end position="322"/>
    </location>
</feature>
<proteinExistence type="predicted"/>